<proteinExistence type="predicted"/>
<evidence type="ECO:0000259" key="2">
    <source>
        <dbReference type="Pfam" id="PF07727"/>
    </source>
</evidence>
<dbReference type="CDD" id="cd09272">
    <property type="entry name" value="RNase_HI_RT_Ty1"/>
    <property type="match status" value="1"/>
</dbReference>
<protein>
    <submittedName>
        <fullName evidence="3">Ribonuclease H-like domain-containing protein</fullName>
    </submittedName>
</protein>
<dbReference type="Pfam" id="PF07727">
    <property type="entry name" value="RVT_2"/>
    <property type="match status" value="1"/>
</dbReference>
<evidence type="ECO:0000313" key="3">
    <source>
        <dbReference type="EMBL" id="GEU67736.1"/>
    </source>
</evidence>
<feature type="region of interest" description="Disordered" evidence="1">
    <location>
        <begin position="271"/>
        <end position="299"/>
    </location>
</feature>
<dbReference type="EMBL" id="BKCJ010005620">
    <property type="protein sequence ID" value="GEU67736.1"/>
    <property type="molecule type" value="Genomic_DNA"/>
</dbReference>
<feature type="region of interest" description="Disordered" evidence="1">
    <location>
        <begin position="361"/>
        <end position="383"/>
    </location>
</feature>
<feature type="domain" description="Reverse transcriptase Ty1/copia-type" evidence="2">
    <location>
        <begin position="524"/>
        <end position="580"/>
    </location>
</feature>
<feature type="region of interest" description="Disordered" evidence="1">
    <location>
        <begin position="1"/>
        <end position="72"/>
    </location>
</feature>
<feature type="compositionally biased region" description="Basic and acidic residues" evidence="1">
    <location>
        <begin position="290"/>
        <end position="299"/>
    </location>
</feature>
<feature type="compositionally biased region" description="Low complexity" evidence="1">
    <location>
        <begin position="31"/>
        <end position="45"/>
    </location>
</feature>
<reference evidence="3" key="1">
    <citation type="journal article" date="2019" name="Sci. Rep.">
        <title>Draft genome of Tanacetum cinerariifolium, the natural source of mosquito coil.</title>
        <authorList>
            <person name="Yamashiro T."/>
            <person name="Shiraishi A."/>
            <person name="Satake H."/>
            <person name="Nakayama K."/>
        </authorList>
    </citation>
    <scope>NUCLEOTIDE SEQUENCE</scope>
</reference>
<evidence type="ECO:0000256" key="1">
    <source>
        <dbReference type="SAM" id="MobiDB-lite"/>
    </source>
</evidence>
<accession>A0A6L2M142</accession>
<gene>
    <name evidence="3" type="ORF">Tci_039714</name>
</gene>
<sequence length="864" mass="98564">MRRGDAEAEGDDEEQGTTDEEPVTTADDDQSIPLPTLPTLPSQQPHDIPSTSHVQSPLPQHQSPPLAQPQGAHFPMSLLQNTLDACTALTRRVKHLEHDKVAQDLKILKLKSRVKKLEKANKAKSVKLRRLRRVGTSQRIESSADTIIKDVSNQGRMTEESNKDDAKAKEVNEETEEVRLNAANAQIKGRQAEIYHIDIDHAAKVLSMQEEKEPEVQEAVEIVTSAKLITKVVVVVSGTVSATAVIPAPVTAATVTPAPVKVAVPATRRRRGVIIRDPEEESSTNTPAETKPKDKGKGILVEEPKPLKKKQQVEMDEVFARKLQKELNQKIDWEVSMDHVKQSSKESSYVQRYQVMKKRPVTEAQARRNMMKATKRKRLNEEAKDAEELKKHLEIVPDEDDDVFTEATPLARKVPIVDYQIIHALVKSWKLLTSCGVHIISFTTTQIILLVERRYPLLSFGVDAAKELKEKHSKCLLLPVKILVLPDEINAASYYCWIIPHKLKDKDSFKGEGPLELHQFNRLEVWELIKKPFGKTVVKLKWLWKNKKDEDQTVIRNKARLVAKGYAQEEGIDFKELFLPDGFVDLDHLEKVYRLRKALYGLKQSLRACNGTPLDTKPKLDADLSGKPIDQIDYHSKIRSLMYLTSSRLDLVQAMCYCARYQARPTERYLKEVKRIFRYLKDTINIGLLYPKDSGFKLTAFLDADHVRFINTHKSTSTGIQFLGNKLVSWMSKKQDYTATSLTEGEYMALSVSYAQVMWIRTQLKDYVFDYNKIMLYCDSQLAIVISCNPVQHSHTKHIHTRYHFIKKQVERGIIELYFVRTKYQLANMFMKSIPQDGFDYLVIRIGMRCLTPAELEVVANETA</sequence>
<dbReference type="AlphaFoldDB" id="A0A6L2M142"/>
<feature type="compositionally biased region" description="Acidic residues" evidence="1">
    <location>
        <begin position="7"/>
        <end position="30"/>
    </location>
</feature>
<organism evidence="3">
    <name type="scientific">Tanacetum cinerariifolium</name>
    <name type="common">Dalmatian daisy</name>
    <name type="synonym">Chrysanthemum cinerariifolium</name>
    <dbReference type="NCBI Taxonomy" id="118510"/>
    <lineage>
        <taxon>Eukaryota</taxon>
        <taxon>Viridiplantae</taxon>
        <taxon>Streptophyta</taxon>
        <taxon>Embryophyta</taxon>
        <taxon>Tracheophyta</taxon>
        <taxon>Spermatophyta</taxon>
        <taxon>Magnoliopsida</taxon>
        <taxon>eudicotyledons</taxon>
        <taxon>Gunneridae</taxon>
        <taxon>Pentapetalae</taxon>
        <taxon>asterids</taxon>
        <taxon>campanulids</taxon>
        <taxon>Asterales</taxon>
        <taxon>Asteraceae</taxon>
        <taxon>Asteroideae</taxon>
        <taxon>Anthemideae</taxon>
        <taxon>Anthemidinae</taxon>
        <taxon>Tanacetum</taxon>
    </lineage>
</organism>
<comment type="caution">
    <text evidence="3">The sequence shown here is derived from an EMBL/GenBank/DDBJ whole genome shotgun (WGS) entry which is preliminary data.</text>
</comment>
<feature type="compositionally biased region" description="Basic residues" evidence="1">
    <location>
        <begin position="369"/>
        <end position="378"/>
    </location>
</feature>
<dbReference type="PANTHER" id="PTHR11439">
    <property type="entry name" value="GAG-POL-RELATED RETROTRANSPOSON"/>
    <property type="match status" value="1"/>
</dbReference>
<name>A0A6L2M142_TANCI</name>
<dbReference type="PANTHER" id="PTHR11439:SF509">
    <property type="entry name" value="RNA-DIRECTED DNA POLYMERASE"/>
    <property type="match status" value="1"/>
</dbReference>
<feature type="compositionally biased region" description="Low complexity" evidence="1">
    <location>
        <begin position="55"/>
        <end position="70"/>
    </location>
</feature>
<dbReference type="InterPro" id="IPR013103">
    <property type="entry name" value="RVT_2"/>
</dbReference>